<evidence type="ECO:0000313" key="15">
    <source>
        <dbReference type="RefSeq" id="XP_022085278.1"/>
    </source>
</evidence>
<feature type="compositionally biased region" description="Basic and acidic residues" evidence="12">
    <location>
        <begin position="1103"/>
        <end position="1120"/>
    </location>
</feature>
<feature type="region of interest" description="Disordered" evidence="12">
    <location>
        <begin position="1912"/>
        <end position="2022"/>
    </location>
</feature>
<feature type="compositionally biased region" description="Basic and acidic residues" evidence="12">
    <location>
        <begin position="377"/>
        <end position="394"/>
    </location>
</feature>
<feature type="compositionally biased region" description="Low complexity" evidence="12">
    <location>
        <begin position="1846"/>
        <end position="1857"/>
    </location>
</feature>
<feature type="compositionally biased region" description="Low complexity" evidence="12">
    <location>
        <begin position="422"/>
        <end position="450"/>
    </location>
</feature>
<keyword evidence="14" id="KW-1185">Reference proteome</keyword>
<feature type="region of interest" description="Disordered" evidence="12">
    <location>
        <begin position="2043"/>
        <end position="2085"/>
    </location>
</feature>
<keyword evidence="2" id="KW-0813">Transport</keyword>
<feature type="compositionally biased region" description="Polar residues" evidence="12">
    <location>
        <begin position="515"/>
        <end position="524"/>
    </location>
</feature>
<evidence type="ECO:0000256" key="1">
    <source>
        <dbReference type="ARBA" id="ARBA00004567"/>
    </source>
</evidence>
<evidence type="ECO:0000259" key="13">
    <source>
        <dbReference type="Pfam" id="PF16755"/>
    </source>
</evidence>
<evidence type="ECO:0000256" key="6">
    <source>
        <dbReference type="ARBA" id="ARBA00023010"/>
    </source>
</evidence>
<comment type="subcellular location">
    <subcellularLocation>
        <location evidence="1">Nucleus</location>
        <location evidence="1">Nuclear pore complex</location>
    </subcellularLocation>
</comment>
<gene>
    <name evidence="15" type="primary">LOC110976379</name>
</gene>
<dbReference type="InterPro" id="IPR039462">
    <property type="entry name" value="Nup159/Nup146_N"/>
</dbReference>
<dbReference type="KEGG" id="aplc:110976379"/>
<feature type="compositionally biased region" description="Pro residues" evidence="12">
    <location>
        <begin position="1316"/>
        <end position="1328"/>
    </location>
</feature>
<evidence type="ECO:0000313" key="14">
    <source>
        <dbReference type="Proteomes" id="UP000694845"/>
    </source>
</evidence>
<dbReference type="Gene3D" id="2.130.10.10">
    <property type="entry name" value="YVTN repeat-like/Quinoprotein amine dehydrogenase"/>
    <property type="match status" value="1"/>
</dbReference>
<organism evidence="14 15">
    <name type="scientific">Acanthaster planci</name>
    <name type="common">Crown-of-thorns starfish</name>
    <dbReference type="NCBI Taxonomy" id="133434"/>
    <lineage>
        <taxon>Eukaryota</taxon>
        <taxon>Metazoa</taxon>
        <taxon>Echinodermata</taxon>
        <taxon>Eleutherozoa</taxon>
        <taxon>Asterozoa</taxon>
        <taxon>Asteroidea</taxon>
        <taxon>Valvatacea</taxon>
        <taxon>Valvatida</taxon>
        <taxon>Acanthasteridae</taxon>
        <taxon>Acanthaster</taxon>
    </lineage>
</organism>
<feature type="region of interest" description="Disordered" evidence="12">
    <location>
        <begin position="1793"/>
        <end position="1861"/>
    </location>
</feature>
<feature type="region of interest" description="Disordered" evidence="12">
    <location>
        <begin position="2111"/>
        <end position="2186"/>
    </location>
</feature>
<feature type="region of interest" description="Disordered" evidence="12">
    <location>
        <begin position="560"/>
        <end position="621"/>
    </location>
</feature>
<dbReference type="InterPro" id="IPR026054">
    <property type="entry name" value="Nucleoporin"/>
</dbReference>
<evidence type="ECO:0000256" key="9">
    <source>
        <dbReference type="ARBA" id="ARBA00068360"/>
    </source>
</evidence>
<evidence type="ECO:0000256" key="5">
    <source>
        <dbReference type="ARBA" id="ARBA00022927"/>
    </source>
</evidence>
<evidence type="ECO:0000256" key="7">
    <source>
        <dbReference type="ARBA" id="ARBA00023132"/>
    </source>
</evidence>
<protein>
    <recommendedName>
        <fullName evidence="9">Nuclear pore complex protein Nup214</fullName>
    </recommendedName>
    <alternativeName>
        <fullName evidence="11">214 kDa nucleoporin</fullName>
    </alternativeName>
    <alternativeName>
        <fullName evidence="10">Nucleoporin Nup214</fullName>
    </alternativeName>
</protein>
<evidence type="ECO:0000256" key="8">
    <source>
        <dbReference type="ARBA" id="ARBA00023242"/>
    </source>
</evidence>
<feature type="region of interest" description="Disordered" evidence="12">
    <location>
        <begin position="1291"/>
        <end position="1403"/>
    </location>
</feature>
<feature type="compositionally biased region" description="Low complexity" evidence="12">
    <location>
        <begin position="1216"/>
        <end position="1227"/>
    </location>
</feature>
<dbReference type="Proteomes" id="UP000694845">
    <property type="component" value="Unplaced"/>
</dbReference>
<dbReference type="InterPro" id="IPR001680">
    <property type="entry name" value="WD40_rpt"/>
</dbReference>
<feature type="compositionally biased region" description="Low complexity" evidence="12">
    <location>
        <begin position="1535"/>
        <end position="1557"/>
    </location>
</feature>
<feature type="compositionally biased region" description="Polar residues" evidence="12">
    <location>
        <begin position="1925"/>
        <end position="1935"/>
    </location>
</feature>
<feature type="region of interest" description="Disordered" evidence="12">
    <location>
        <begin position="1171"/>
        <end position="1233"/>
    </location>
</feature>
<dbReference type="GO" id="GO:0005643">
    <property type="term" value="C:nuclear pore"/>
    <property type="evidence" value="ECO:0007669"/>
    <property type="project" value="UniProtKB-SubCell"/>
</dbReference>
<feature type="compositionally biased region" description="Polar residues" evidence="12">
    <location>
        <begin position="1355"/>
        <end position="1386"/>
    </location>
</feature>
<feature type="compositionally biased region" description="Polar residues" evidence="12">
    <location>
        <begin position="1197"/>
        <end position="1208"/>
    </location>
</feature>
<keyword evidence="3" id="KW-0677">Repeat</keyword>
<dbReference type="InterPro" id="IPR025574">
    <property type="entry name" value="Nucleoporin_FG_rpt"/>
</dbReference>
<feature type="compositionally biased region" description="Low complexity" evidence="12">
    <location>
        <begin position="1961"/>
        <end position="1971"/>
    </location>
</feature>
<dbReference type="RefSeq" id="XP_022085278.1">
    <property type="nucleotide sequence ID" value="XM_022229586.1"/>
</dbReference>
<evidence type="ECO:0000256" key="3">
    <source>
        <dbReference type="ARBA" id="ARBA00022737"/>
    </source>
</evidence>
<evidence type="ECO:0000256" key="12">
    <source>
        <dbReference type="SAM" id="MobiDB-lite"/>
    </source>
</evidence>
<dbReference type="Pfam" id="PF16755">
    <property type="entry name" value="Beta-prop_NUP159_NUP214"/>
    <property type="match status" value="1"/>
</dbReference>
<feature type="compositionally biased region" description="Low complexity" evidence="12">
    <location>
        <begin position="1569"/>
        <end position="1595"/>
    </location>
</feature>
<feature type="region of interest" description="Disordered" evidence="12">
    <location>
        <begin position="377"/>
        <end position="452"/>
    </location>
</feature>
<feature type="compositionally biased region" description="Polar residues" evidence="12">
    <location>
        <begin position="1079"/>
        <end position="1097"/>
    </location>
</feature>
<feature type="region of interest" description="Disordered" evidence="12">
    <location>
        <begin position="488"/>
        <end position="524"/>
    </location>
</feature>
<feature type="compositionally biased region" description="Polar residues" evidence="12">
    <location>
        <begin position="1292"/>
        <end position="1304"/>
    </location>
</feature>
<reference evidence="15" key="1">
    <citation type="submission" date="2025-08" db="UniProtKB">
        <authorList>
            <consortium name="RefSeq"/>
        </authorList>
    </citation>
    <scope>IDENTIFICATION</scope>
</reference>
<evidence type="ECO:0000256" key="11">
    <source>
        <dbReference type="ARBA" id="ARBA00083901"/>
    </source>
</evidence>
<feature type="region of interest" description="Disordered" evidence="12">
    <location>
        <begin position="1531"/>
        <end position="1611"/>
    </location>
</feature>
<feature type="region of interest" description="Disordered" evidence="12">
    <location>
        <begin position="1629"/>
        <end position="1655"/>
    </location>
</feature>
<dbReference type="Pfam" id="PF13634">
    <property type="entry name" value="Nucleoporin_FG"/>
    <property type="match status" value="3"/>
</dbReference>
<keyword evidence="8" id="KW-0539">Nucleus</keyword>
<feature type="compositionally biased region" description="Gly residues" evidence="12">
    <location>
        <begin position="2147"/>
        <end position="2178"/>
    </location>
</feature>
<sequence length="2186" mass="223140">MAEQETGPAEREVTNLRFHQLTRLKIFDEKPETLTPSERCQLLAVSSKYGYTFVGCEAGLKILKTKEITECSDKHPESPNTSVEDYDCLKVALSLPPVNLALSPDDLTLAVCSMTDSTLLVALFDTRTLVYKSINASPFAVATLSKESDCQLVNLLWNPSNPTLFATCLSDGSMALWDCSEDNIRMLAQLPRDVEPTAICWSPKGKQIVVGTSSGKLIQYNHKLEQKKMIPPADFSEEPIKVVDILWLSTYMFAVAYIDVEETLQPNLTIVSAPKDGQPTYTNFEDICYGSSELRNTHYQLVHLDKWGFILATSSNSMEAAVIGHSLEDKASWEIWTLDDAARIEMPLSGESEDTFPMGLALDLSSESDIVVEPITHKAEPLPLEGERVAKGRAEPGQTQTTKPPVALDTSKPTAPPPIHKSSSTGSFSWGSSSSSSTPSSLGSAATGTSNRSTSFLFTNTKALDSSGQFGKASSAASSSIETTTFTFSGKPVDMRNGSAPKQDAPSSLPPKASPVSTSLAQSTPFQGASPFPFKVPGVQHVTARGLPVDQVASIQTTTQSRFVSQETPDAAPSVSGAPIHPASPSAFATSHQKTALETSSTMGSGSQPQADSVKVPGPPATFGQQQVIQTSAVGKASSSLIFPPAQTASPHRAAPPNQVAPGGASIVPNQFTPRGASLVPSQVAPGGSGVIPNQVAPRGTSVIPNRVAPGSASPVPNQVAPGDASVIPNRVAPGNASVIPNQIAPRGTSIIPNRVAPGSASPVPNQVTPGNASVIPNQIAPRGTSLLPNQVAPSVVPNRPALQSTLPNQFVALSTLSKPPPPAYGASLPQQQAVPDFRPPPTVQAPSTVAAGVKPSGRVSIQIEYFKKELEELQNHTKRAHFEVGERSEQETIKKNADELVKFRAEVLTVTKSHNEEIHELKGKLLATFAQLEDARTLRQRNTDPRYLHLLRLRGLDPQTAKKLRNIHSNFHYLDTGLADFNHILYVSSEPISVLLRFAYSVETVREKGSCTFGWIIFPCRSGDLTSLAAKLSSTQITSPAKARSTPVSSKKQAQLRKALSRRATTPRRTASKVDLSGLTSPALSHSSQENLSPALTSRRLRYPDEEPRQPQPARREAIDVSDVPDFRIPSSFGQTKPGGGLVPLVGVAGQRFLGAEATSDSMKETRQLTAAATPAPPSTYPEPTPSSSTQALPVATTSPSSFTHSGRGTVIWGSQTTPTKTQPSTRAPPNSAVLRKVVEKPPDLPPVVNIKNFSQTTKPPPVTFAPVNSSVDAGTAKVVNQVLAEVAKTSGYSQPEASADSSKIQDRKISFSDEPPPFVQPFPPSKPALDKTAGSGAVGFNSGSTKPPAVQSLPASMSVTPPAATTSTLAFSGSSTAPGPTFSGSVFGAKKEDSSTSAASATQQGFSGLSFGSGFGSARANTPSSTVPTATSALPTSATTAASKPMFGGAGFVASASSTPTSLTLSLATPQQSPAASSIRESAGASATNIPGVKPSLFDFKDQKSAASTSTPGGFFVASTSSVKESIPVQKETTALPTTTVSSTEATTTKPTASPNVSVKAIPKTAPPAQSVQPSQPATATVTSAPTSTSGASVKPFPRMSLQPATSTAPGRLKQLLVGEDEAGTGLASKPALAGSAAPQPSGEDEAGTGQPATAAVVVSDTDDHPPSAVTQPATAAVTTAATGLFGKPAVTPADAVTGTSGGMFGAKAAAGTPFARAGAVTTATATTSGTSAGLSAPSFGAPSSAGLFGAPQFGVSTQPSASVSAPATSAAPMTSAAADKPKTLFGLLKEDQPAPSESSSGTLFGTATSKDGGSVSKNLFGQPTSTSASPFGQSATTSGGLFGQSSSSNSGLFSKPASTTSSGALFGQSATPASSGGLFGQPISTASLFGQPSATSSGGIFGQATSAASSPFQQAGSGGLFETSTSVPTFGRQTEGVFGRPSSSAPAFGQGHSLFGQTPTTTPSSGSLFGAGGDGGGGFFSGLGSRPNPEAARSNPFGSPSVSSSGFGGPSAGSSSLFGNQGATTFGNASSTTGPVFGGSFSSPEGSVAKSGFGGFSQQPSAPAPAGGFGSPPTFGSSPAFGSTPSFGGSAFGSSGVAATSPFGQPSAFGASGSQTTGGFSGFASQETPTFGSLSSSKPQQQGGFSGFGGGSSQSGFGGFGSGGQGSSGSSGFGGTSSFTQYR</sequence>
<feature type="compositionally biased region" description="Low complexity" evidence="12">
    <location>
        <begin position="2059"/>
        <end position="2085"/>
    </location>
</feature>
<evidence type="ECO:0000256" key="10">
    <source>
        <dbReference type="ARBA" id="ARBA00077390"/>
    </source>
</evidence>
<dbReference type="GeneID" id="110976379"/>
<evidence type="ECO:0000256" key="4">
    <source>
        <dbReference type="ARBA" id="ARBA00022816"/>
    </source>
</evidence>
<feature type="domain" description="Nucleoporin Nup159/Nup146 N-terminal" evidence="13">
    <location>
        <begin position="36"/>
        <end position="380"/>
    </location>
</feature>
<dbReference type="PANTHER" id="PTHR23193">
    <property type="entry name" value="NUCLEAR PORE COMPLEX PROTEIN NUP"/>
    <property type="match status" value="1"/>
</dbReference>
<dbReference type="GO" id="GO:0051028">
    <property type="term" value="P:mRNA transport"/>
    <property type="evidence" value="ECO:0007669"/>
    <property type="project" value="UniProtKB-KW"/>
</dbReference>
<dbReference type="SMART" id="SM00320">
    <property type="entry name" value="WD40"/>
    <property type="match status" value="2"/>
</dbReference>
<dbReference type="GO" id="GO:0017056">
    <property type="term" value="F:structural constituent of nuclear pore"/>
    <property type="evidence" value="ECO:0007669"/>
    <property type="project" value="TreeGrafter"/>
</dbReference>
<feature type="region of interest" description="Disordered" evidence="12">
    <location>
        <begin position="1037"/>
        <end position="1124"/>
    </location>
</feature>
<dbReference type="FunFam" id="2.130.10.10:FF:000142">
    <property type="entry name" value="Nuclear pore complex protein Nup214"/>
    <property type="match status" value="1"/>
</dbReference>
<dbReference type="GO" id="GO:0006606">
    <property type="term" value="P:protein import into nucleus"/>
    <property type="evidence" value="ECO:0007669"/>
    <property type="project" value="TreeGrafter"/>
</dbReference>
<dbReference type="GO" id="GO:0008139">
    <property type="term" value="F:nuclear localization sequence binding"/>
    <property type="evidence" value="ECO:0007669"/>
    <property type="project" value="TreeGrafter"/>
</dbReference>
<feature type="compositionally biased region" description="Pro residues" evidence="12">
    <location>
        <begin position="1176"/>
        <end position="1186"/>
    </location>
</feature>
<feature type="compositionally biased region" description="Low complexity" evidence="12">
    <location>
        <begin position="2111"/>
        <end position="2128"/>
    </location>
</feature>
<feature type="compositionally biased region" description="Gly residues" evidence="12">
    <location>
        <begin position="1972"/>
        <end position="1984"/>
    </location>
</feature>
<accession>A0A8B7XWM4</accession>
<feature type="compositionally biased region" description="Polar residues" evidence="12">
    <location>
        <begin position="587"/>
        <end position="611"/>
    </location>
</feature>
<keyword evidence="7" id="KW-0906">Nuclear pore complex</keyword>
<dbReference type="CTD" id="8021"/>
<dbReference type="SUPFAM" id="SSF117289">
    <property type="entry name" value="Nucleoporin domain"/>
    <property type="match status" value="1"/>
</dbReference>
<dbReference type="OrthoDB" id="248320at2759"/>
<feature type="compositionally biased region" description="Polar residues" evidence="12">
    <location>
        <begin position="2129"/>
        <end position="2142"/>
    </location>
</feature>
<feature type="compositionally biased region" description="Polar residues" evidence="12">
    <location>
        <begin position="1798"/>
        <end position="1840"/>
    </location>
</feature>
<dbReference type="PANTHER" id="PTHR23193:SF46">
    <property type="entry name" value="NUCLEAR PORE COMPLEX PROTEIN NUP214"/>
    <property type="match status" value="1"/>
</dbReference>
<feature type="compositionally biased region" description="Low complexity" evidence="12">
    <location>
        <begin position="1997"/>
        <end position="2008"/>
    </location>
</feature>
<dbReference type="OMA" id="RISSICW"/>
<evidence type="ECO:0000256" key="2">
    <source>
        <dbReference type="ARBA" id="ARBA00022448"/>
    </source>
</evidence>
<keyword evidence="4" id="KW-0509">mRNA transport</keyword>
<keyword evidence="5" id="KW-0653">Protein transport</keyword>
<dbReference type="GO" id="GO:0006405">
    <property type="term" value="P:RNA export from nucleus"/>
    <property type="evidence" value="ECO:0007669"/>
    <property type="project" value="TreeGrafter"/>
</dbReference>
<dbReference type="InterPro" id="IPR015943">
    <property type="entry name" value="WD40/YVTN_repeat-like_dom_sf"/>
</dbReference>
<name>A0A8B7XWM4_ACAPL</name>
<keyword evidence="6" id="KW-0811">Translocation</keyword>
<proteinExistence type="predicted"/>